<evidence type="ECO:0000259" key="5">
    <source>
        <dbReference type="PROSITE" id="PS51278"/>
    </source>
</evidence>
<dbReference type="Gene3D" id="3.40.50.620">
    <property type="entry name" value="HUPs"/>
    <property type="match status" value="1"/>
</dbReference>
<sequence length="347" mass="37842">MSAIAHRGPDGSGQIVKDKVILGHTRLSIIDLKTGDQPISNVQGDQIIANGEIYNFVELRDRLGTDNFSTLSDCEAPLILFQSQGKKFAEDMRGMYAITIVEGDSGEIYLSRDRFGIKPLYICEDEKGLSFASEIGALIEANIIKPVLNTSVRDQLLQQQFTHGKVTAIRGVERVLPGETLRIVDGKIIERLRHPALPIDGPADWNEEEAIKLLDDVLMDSVAVHQRSDVPYGLFLSGGVDSSAILACMRELNDRPVEAFTAGFSGTQVTDERAHAQTVAKAAGANFYAVDFNEDDFWNLLPKIVGCLDDPTSDYAVLPTFKLGAFAREQGIKVVLTGEGGDELFAG</sequence>
<protein>
    <recommendedName>
        <fullName evidence="5">Glutamine amidotransferase type-2 domain-containing protein</fullName>
    </recommendedName>
</protein>
<dbReference type="GO" id="GO:0004066">
    <property type="term" value="F:asparagine synthase (glutamine-hydrolyzing) activity"/>
    <property type="evidence" value="ECO:0007669"/>
    <property type="project" value="InterPro"/>
</dbReference>
<evidence type="ECO:0000256" key="3">
    <source>
        <dbReference type="ARBA" id="ARBA00022840"/>
    </source>
</evidence>
<dbReference type="NCBIfam" id="TIGR01536">
    <property type="entry name" value="asn_synth_AEB"/>
    <property type="match status" value="1"/>
</dbReference>
<dbReference type="PANTHER" id="PTHR43284">
    <property type="entry name" value="ASPARAGINE SYNTHETASE (GLUTAMINE-HYDROLYZING)"/>
    <property type="match status" value="1"/>
</dbReference>
<gene>
    <name evidence="6" type="ORF">METZ01_LOCUS191867</name>
</gene>
<dbReference type="CDD" id="cd00712">
    <property type="entry name" value="AsnB"/>
    <property type="match status" value="1"/>
</dbReference>
<dbReference type="InterPro" id="IPR029055">
    <property type="entry name" value="Ntn_hydrolases_N"/>
</dbReference>
<dbReference type="Pfam" id="PF00733">
    <property type="entry name" value="Asn_synthase"/>
    <property type="match status" value="1"/>
</dbReference>
<feature type="domain" description="Glutamine amidotransferase type-2" evidence="5">
    <location>
        <begin position="1"/>
        <end position="186"/>
    </location>
</feature>
<keyword evidence="2" id="KW-0547">Nucleotide-binding</keyword>
<dbReference type="GO" id="GO:0005524">
    <property type="term" value="F:ATP binding"/>
    <property type="evidence" value="ECO:0007669"/>
    <property type="project" value="UniProtKB-KW"/>
</dbReference>
<dbReference type="InterPro" id="IPR006426">
    <property type="entry name" value="Asn_synth_AEB"/>
</dbReference>
<name>A0A382DN10_9ZZZZ</name>
<comment type="similarity">
    <text evidence="1">Belongs to the asparagine synthetase family.</text>
</comment>
<dbReference type="InterPro" id="IPR051786">
    <property type="entry name" value="ASN_synthetase/amidase"/>
</dbReference>
<evidence type="ECO:0000256" key="1">
    <source>
        <dbReference type="ARBA" id="ARBA00005752"/>
    </source>
</evidence>
<accession>A0A382DN10</accession>
<evidence type="ECO:0000256" key="2">
    <source>
        <dbReference type="ARBA" id="ARBA00022741"/>
    </source>
</evidence>
<dbReference type="PROSITE" id="PS51278">
    <property type="entry name" value="GATASE_TYPE_2"/>
    <property type="match status" value="1"/>
</dbReference>
<dbReference type="InterPro" id="IPR001962">
    <property type="entry name" value="Asn_synthase"/>
</dbReference>
<dbReference type="InterPro" id="IPR017932">
    <property type="entry name" value="GATase_2_dom"/>
</dbReference>
<dbReference type="GO" id="GO:0005829">
    <property type="term" value="C:cytosol"/>
    <property type="evidence" value="ECO:0007669"/>
    <property type="project" value="TreeGrafter"/>
</dbReference>
<dbReference type="EMBL" id="UINC01039891">
    <property type="protein sequence ID" value="SVB39013.1"/>
    <property type="molecule type" value="Genomic_DNA"/>
</dbReference>
<dbReference type="GO" id="GO:0006529">
    <property type="term" value="P:asparagine biosynthetic process"/>
    <property type="evidence" value="ECO:0007669"/>
    <property type="project" value="InterPro"/>
</dbReference>
<dbReference type="AlphaFoldDB" id="A0A382DN10"/>
<keyword evidence="4" id="KW-0315">Glutamine amidotransferase</keyword>
<evidence type="ECO:0000256" key="4">
    <source>
        <dbReference type="ARBA" id="ARBA00022962"/>
    </source>
</evidence>
<organism evidence="6">
    <name type="scientific">marine metagenome</name>
    <dbReference type="NCBI Taxonomy" id="408172"/>
    <lineage>
        <taxon>unclassified sequences</taxon>
        <taxon>metagenomes</taxon>
        <taxon>ecological metagenomes</taxon>
    </lineage>
</organism>
<dbReference type="CDD" id="cd01991">
    <property type="entry name" value="Asn_synthase_B_C"/>
    <property type="match status" value="1"/>
</dbReference>
<dbReference type="InterPro" id="IPR033738">
    <property type="entry name" value="AsnB_N"/>
</dbReference>
<evidence type="ECO:0000313" key="6">
    <source>
        <dbReference type="EMBL" id="SVB39013.1"/>
    </source>
</evidence>
<reference evidence="6" key="1">
    <citation type="submission" date="2018-05" db="EMBL/GenBank/DDBJ databases">
        <authorList>
            <person name="Lanie J.A."/>
            <person name="Ng W.-L."/>
            <person name="Kazmierczak K.M."/>
            <person name="Andrzejewski T.M."/>
            <person name="Davidsen T.M."/>
            <person name="Wayne K.J."/>
            <person name="Tettelin H."/>
            <person name="Glass J.I."/>
            <person name="Rusch D."/>
            <person name="Podicherti R."/>
            <person name="Tsui H.-C.T."/>
            <person name="Winkler M.E."/>
        </authorList>
    </citation>
    <scope>NUCLEOTIDE SEQUENCE</scope>
</reference>
<dbReference type="Pfam" id="PF13537">
    <property type="entry name" value="GATase_7"/>
    <property type="match status" value="1"/>
</dbReference>
<dbReference type="Gene3D" id="3.60.20.10">
    <property type="entry name" value="Glutamine Phosphoribosylpyrophosphate, subunit 1, domain 1"/>
    <property type="match status" value="1"/>
</dbReference>
<feature type="non-terminal residue" evidence="6">
    <location>
        <position position="347"/>
    </location>
</feature>
<dbReference type="InterPro" id="IPR014729">
    <property type="entry name" value="Rossmann-like_a/b/a_fold"/>
</dbReference>
<dbReference type="SUPFAM" id="SSF52402">
    <property type="entry name" value="Adenine nucleotide alpha hydrolases-like"/>
    <property type="match status" value="1"/>
</dbReference>
<dbReference type="SUPFAM" id="SSF56235">
    <property type="entry name" value="N-terminal nucleophile aminohydrolases (Ntn hydrolases)"/>
    <property type="match status" value="1"/>
</dbReference>
<dbReference type="PANTHER" id="PTHR43284:SF1">
    <property type="entry name" value="ASPARAGINE SYNTHETASE"/>
    <property type="match status" value="1"/>
</dbReference>
<keyword evidence="3" id="KW-0067">ATP-binding</keyword>
<proteinExistence type="inferred from homology"/>